<protein>
    <submittedName>
        <fullName evidence="1">Uncharacterized protein</fullName>
    </submittedName>
</protein>
<dbReference type="AlphaFoldDB" id="A0A8J4GY53"/>
<dbReference type="Proteomes" id="UP000677918">
    <property type="component" value="Unassembled WGS sequence"/>
</dbReference>
<evidence type="ECO:0000313" key="1">
    <source>
        <dbReference type="EMBL" id="GIQ67333.1"/>
    </source>
</evidence>
<evidence type="ECO:0000313" key="2">
    <source>
        <dbReference type="Proteomes" id="UP000677918"/>
    </source>
</evidence>
<name>A0A8J4GY53_9BACL</name>
<keyword evidence="2" id="KW-1185">Reference proteome</keyword>
<gene>
    <name evidence="1" type="ORF">XYCOK13_01570</name>
</gene>
<reference evidence="1" key="1">
    <citation type="submission" date="2021-04" db="EMBL/GenBank/DDBJ databases">
        <title>Draft genome sequence of Xylanibacillus composti strain K13.</title>
        <authorList>
            <person name="Uke A."/>
            <person name="Chhe C."/>
            <person name="Baramee S."/>
            <person name="Kosugi A."/>
        </authorList>
    </citation>
    <scope>NUCLEOTIDE SEQUENCE</scope>
    <source>
        <strain evidence="1">K13</strain>
    </source>
</reference>
<comment type="caution">
    <text evidence="1">The sequence shown here is derived from an EMBL/GenBank/DDBJ whole genome shotgun (WGS) entry which is preliminary data.</text>
</comment>
<proteinExistence type="predicted"/>
<accession>A0A8J4GY53</accession>
<organism evidence="1 2">
    <name type="scientific">Xylanibacillus composti</name>
    <dbReference type="NCBI Taxonomy" id="1572762"/>
    <lineage>
        <taxon>Bacteria</taxon>
        <taxon>Bacillati</taxon>
        <taxon>Bacillota</taxon>
        <taxon>Bacilli</taxon>
        <taxon>Bacillales</taxon>
        <taxon>Paenibacillaceae</taxon>
        <taxon>Xylanibacillus</taxon>
    </lineage>
</organism>
<sequence>MVKGPEKQANELFQELMAAGKGRNHGGQWQSEVKVEEANRFIAMKNQCVARHTLSLM</sequence>
<dbReference type="EMBL" id="BOVK01000003">
    <property type="protein sequence ID" value="GIQ67333.1"/>
    <property type="molecule type" value="Genomic_DNA"/>
</dbReference>